<keyword evidence="4" id="KW-1185">Reference proteome</keyword>
<name>A0AAD8HN99_9APIA</name>
<dbReference type="InterPro" id="IPR035979">
    <property type="entry name" value="RBD_domain_sf"/>
</dbReference>
<dbReference type="AlphaFoldDB" id="A0AAD8HN99"/>
<proteinExistence type="predicted"/>
<dbReference type="EMBL" id="JAUIZM010000008">
    <property type="protein sequence ID" value="KAK1370281.1"/>
    <property type="molecule type" value="Genomic_DNA"/>
</dbReference>
<dbReference type="SUPFAM" id="SSF54928">
    <property type="entry name" value="RNA-binding domain, RBD"/>
    <property type="match status" value="1"/>
</dbReference>
<dbReference type="CDD" id="cd00590">
    <property type="entry name" value="RRM_SF"/>
    <property type="match status" value="1"/>
</dbReference>
<comment type="caution">
    <text evidence="3">The sequence shown here is derived from an EMBL/GenBank/DDBJ whole genome shotgun (WGS) entry which is preliminary data.</text>
</comment>
<dbReference type="InterPro" id="IPR000504">
    <property type="entry name" value="RRM_dom"/>
</dbReference>
<feature type="domain" description="RRM" evidence="2">
    <location>
        <begin position="165"/>
        <end position="226"/>
    </location>
</feature>
<evidence type="ECO:0000259" key="2">
    <source>
        <dbReference type="Pfam" id="PF00076"/>
    </source>
</evidence>
<organism evidence="3 4">
    <name type="scientific">Heracleum sosnowskyi</name>
    <dbReference type="NCBI Taxonomy" id="360622"/>
    <lineage>
        <taxon>Eukaryota</taxon>
        <taxon>Viridiplantae</taxon>
        <taxon>Streptophyta</taxon>
        <taxon>Embryophyta</taxon>
        <taxon>Tracheophyta</taxon>
        <taxon>Spermatophyta</taxon>
        <taxon>Magnoliopsida</taxon>
        <taxon>eudicotyledons</taxon>
        <taxon>Gunneridae</taxon>
        <taxon>Pentapetalae</taxon>
        <taxon>asterids</taxon>
        <taxon>campanulids</taxon>
        <taxon>Apiales</taxon>
        <taxon>Apiaceae</taxon>
        <taxon>Apioideae</taxon>
        <taxon>apioid superclade</taxon>
        <taxon>Tordylieae</taxon>
        <taxon>Tordyliinae</taxon>
        <taxon>Heracleum</taxon>
    </lineage>
</organism>
<evidence type="ECO:0000313" key="3">
    <source>
        <dbReference type="EMBL" id="KAK1370281.1"/>
    </source>
</evidence>
<reference evidence="3" key="1">
    <citation type="submission" date="2023-02" db="EMBL/GenBank/DDBJ databases">
        <title>Genome of toxic invasive species Heracleum sosnowskyi carries increased number of genes despite the absence of recent whole-genome duplications.</title>
        <authorList>
            <person name="Schelkunov M."/>
            <person name="Shtratnikova V."/>
            <person name="Makarenko M."/>
            <person name="Klepikova A."/>
            <person name="Omelchenko D."/>
            <person name="Novikova G."/>
            <person name="Obukhova E."/>
            <person name="Bogdanov V."/>
            <person name="Penin A."/>
            <person name="Logacheva M."/>
        </authorList>
    </citation>
    <scope>NUCLEOTIDE SEQUENCE</scope>
    <source>
        <strain evidence="3">Hsosn_3</strain>
        <tissue evidence="3">Leaf</tissue>
    </source>
</reference>
<dbReference type="Proteomes" id="UP001237642">
    <property type="component" value="Unassembled WGS sequence"/>
</dbReference>
<dbReference type="GO" id="GO:0003723">
    <property type="term" value="F:RNA binding"/>
    <property type="evidence" value="ECO:0007669"/>
    <property type="project" value="InterPro"/>
</dbReference>
<accession>A0AAD8HN99</accession>
<evidence type="ECO:0000313" key="4">
    <source>
        <dbReference type="Proteomes" id="UP001237642"/>
    </source>
</evidence>
<dbReference type="Gene3D" id="3.30.70.330">
    <property type="match status" value="1"/>
</dbReference>
<reference evidence="3" key="2">
    <citation type="submission" date="2023-05" db="EMBL/GenBank/DDBJ databases">
        <authorList>
            <person name="Schelkunov M.I."/>
        </authorList>
    </citation>
    <scope>NUCLEOTIDE SEQUENCE</scope>
    <source>
        <strain evidence="3">Hsosn_3</strain>
        <tissue evidence="3">Leaf</tissue>
    </source>
</reference>
<protein>
    <recommendedName>
        <fullName evidence="2">RRM domain-containing protein</fullName>
    </recommendedName>
</protein>
<gene>
    <name evidence="3" type="ORF">POM88_036373</name>
</gene>
<sequence length="625" mass="72601">MEALRLKALLEKEVLQAIEKGNKNILRYLVNRLYRIRKSVEVDVLQKVSEGDSKAVESALRTMLLSKWEGPIVKFLDKDRQARMIKGEKEHIRFIANNLDWIDPNVQAMKMEGNNEGIRMTSNQIHYKSLRNLKGKEYHDDFKMKSYAQALAVQKFKGKTEKQKIPNRAKASEIWLFFSRMGRVMDIILPRKRDRFDNRIGFIKTDDVISAEKIIKNLKSTPFLGSLLDYQYIGENKKSREGVKNKGKEDMYDEDKSAKKTLRNENSNLRKEGVLKKKLENLEKEVLIEEGFSNILVKEISCWKFLLKFKDDKDKILFDKSRIKHWLHGIRNIEEEDHRIKRKMVVEARRKSYIAWTEDTLMDITKNLGDWGWWINEVEENKIMENPKVCIYFAELFNISNKSSVTVKGVGYEVGIVEIPFDFHMNESSIHSFKDKSATSKVEMDKEKSKEEQKTTYSKEDDLSNVFRISGTFDNNERRFEENSPQRDISISKAELVSDFPKSIDKNSSIIDTGIIDDHGDSQSTLCQMLDKVKIKGPGRPKQRKKSKNPFEIGRCKLWLKSRKGSVHENNKGLFQKGEGVEKQPSEVSEAKLILESALDIGLILKEDNEKTLETIKEQLAKSQI</sequence>
<feature type="region of interest" description="Disordered" evidence="1">
    <location>
        <begin position="434"/>
        <end position="458"/>
    </location>
</feature>
<dbReference type="InterPro" id="IPR012677">
    <property type="entry name" value="Nucleotide-bd_a/b_plait_sf"/>
</dbReference>
<evidence type="ECO:0000256" key="1">
    <source>
        <dbReference type="SAM" id="MobiDB-lite"/>
    </source>
</evidence>
<dbReference type="Pfam" id="PF00076">
    <property type="entry name" value="RRM_1"/>
    <property type="match status" value="1"/>
</dbReference>